<protein>
    <recommendedName>
        <fullName evidence="1">EAL domain-containing protein</fullName>
    </recommendedName>
</protein>
<dbReference type="PANTHER" id="PTHR33121:SF70">
    <property type="entry name" value="SIGNALING PROTEIN YKOW"/>
    <property type="match status" value="1"/>
</dbReference>
<evidence type="ECO:0000313" key="3">
    <source>
        <dbReference type="Proteomes" id="UP000501466"/>
    </source>
</evidence>
<keyword evidence="3" id="KW-1185">Reference proteome</keyword>
<dbReference type="AlphaFoldDB" id="A0A6F8PR30"/>
<evidence type="ECO:0000313" key="2">
    <source>
        <dbReference type="EMBL" id="BBP44569.1"/>
    </source>
</evidence>
<dbReference type="PROSITE" id="PS50883">
    <property type="entry name" value="EAL"/>
    <property type="match status" value="1"/>
</dbReference>
<dbReference type="InterPro" id="IPR001633">
    <property type="entry name" value="EAL_dom"/>
</dbReference>
<name>A0A6F8PR30_9GAMM</name>
<feature type="domain" description="EAL" evidence="1">
    <location>
        <begin position="1"/>
        <end position="50"/>
    </location>
</feature>
<dbReference type="InterPro" id="IPR050706">
    <property type="entry name" value="Cyclic-di-GMP_PDE-like"/>
</dbReference>
<proteinExistence type="predicted"/>
<dbReference type="EMBL" id="AP021888">
    <property type="protein sequence ID" value="BBP44569.1"/>
    <property type="molecule type" value="Genomic_DNA"/>
</dbReference>
<gene>
    <name evidence="2" type="ORF">THMIRHAT_23150</name>
</gene>
<evidence type="ECO:0000259" key="1">
    <source>
        <dbReference type="PROSITE" id="PS50883"/>
    </source>
</evidence>
<organism evidence="2 3">
    <name type="scientific">Thiosulfativibrio zosterae</name>
    <dbReference type="NCBI Taxonomy" id="2675053"/>
    <lineage>
        <taxon>Bacteria</taxon>
        <taxon>Pseudomonadati</taxon>
        <taxon>Pseudomonadota</taxon>
        <taxon>Gammaproteobacteria</taxon>
        <taxon>Thiotrichales</taxon>
        <taxon>Piscirickettsiaceae</taxon>
        <taxon>Thiosulfativibrio</taxon>
    </lineage>
</organism>
<sequence length="50" mass="5531">MIGLAKTMNRKVVAEPVETEAHGTTLIKMGCHLGQGYFIANPIEHQRIPE</sequence>
<reference evidence="3" key="1">
    <citation type="submission" date="2019-11" db="EMBL/GenBank/DDBJ databases">
        <title>Isolation and characterization of two novel species in the genus Thiomicrorhabdus.</title>
        <authorList>
            <person name="Mochizuki J."/>
            <person name="Kojima H."/>
            <person name="Fukui M."/>
        </authorList>
    </citation>
    <scope>NUCLEOTIDE SEQUENCE [LARGE SCALE GENOMIC DNA]</scope>
    <source>
        <strain evidence="3">AkT22</strain>
    </source>
</reference>
<dbReference type="InterPro" id="IPR035919">
    <property type="entry name" value="EAL_sf"/>
</dbReference>
<dbReference type="SUPFAM" id="SSF141868">
    <property type="entry name" value="EAL domain-like"/>
    <property type="match status" value="1"/>
</dbReference>
<dbReference type="GO" id="GO:0071111">
    <property type="term" value="F:cyclic-guanylate-specific phosphodiesterase activity"/>
    <property type="evidence" value="ECO:0007669"/>
    <property type="project" value="InterPro"/>
</dbReference>
<dbReference type="Proteomes" id="UP000501466">
    <property type="component" value="Chromosome"/>
</dbReference>
<accession>A0A6F8PR30</accession>
<dbReference type="KEGG" id="tzo:THMIRHAT_23150"/>
<dbReference type="PANTHER" id="PTHR33121">
    <property type="entry name" value="CYCLIC DI-GMP PHOSPHODIESTERASE PDEF"/>
    <property type="match status" value="1"/>
</dbReference>
<dbReference type="Gene3D" id="3.20.20.450">
    <property type="entry name" value="EAL domain"/>
    <property type="match status" value="1"/>
</dbReference>
<dbReference type="Pfam" id="PF00563">
    <property type="entry name" value="EAL"/>
    <property type="match status" value="1"/>
</dbReference>